<evidence type="ECO:0000313" key="1">
    <source>
        <dbReference type="EMBL" id="MBX37931.1"/>
    </source>
</evidence>
<dbReference type="EMBL" id="GGEC01057447">
    <property type="protein sequence ID" value="MBX37931.1"/>
    <property type="molecule type" value="Transcribed_RNA"/>
</dbReference>
<accession>A0A2P2N604</accession>
<reference evidence="1" key="1">
    <citation type="submission" date="2018-02" db="EMBL/GenBank/DDBJ databases">
        <title>Rhizophora mucronata_Transcriptome.</title>
        <authorList>
            <person name="Meera S.P."/>
            <person name="Sreeshan A."/>
            <person name="Augustine A."/>
        </authorList>
    </citation>
    <scope>NUCLEOTIDE SEQUENCE</scope>
    <source>
        <tissue evidence="1">Leaf</tissue>
    </source>
</reference>
<dbReference type="AlphaFoldDB" id="A0A2P2N604"/>
<protein>
    <submittedName>
        <fullName evidence="1">Uncharacterized protein</fullName>
    </submittedName>
</protein>
<proteinExistence type="predicted"/>
<organism evidence="1">
    <name type="scientific">Rhizophora mucronata</name>
    <name type="common">Asiatic mangrove</name>
    <dbReference type="NCBI Taxonomy" id="61149"/>
    <lineage>
        <taxon>Eukaryota</taxon>
        <taxon>Viridiplantae</taxon>
        <taxon>Streptophyta</taxon>
        <taxon>Embryophyta</taxon>
        <taxon>Tracheophyta</taxon>
        <taxon>Spermatophyta</taxon>
        <taxon>Magnoliopsida</taxon>
        <taxon>eudicotyledons</taxon>
        <taxon>Gunneridae</taxon>
        <taxon>Pentapetalae</taxon>
        <taxon>rosids</taxon>
        <taxon>fabids</taxon>
        <taxon>Malpighiales</taxon>
        <taxon>Rhizophoraceae</taxon>
        <taxon>Rhizophora</taxon>
    </lineage>
</organism>
<name>A0A2P2N604_RHIMU</name>
<sequence length="60" mass="6771">MCRSIISQSKGLWGKSDLEEPKPYICSYHFSVLSSQIKFNSSHQVMDSTSVANNFEQKGN</sequence>